<dbReference type="PANTHER" id="PTHR23155">
    <property type="entry name" value="DISEASE RESISTANCE PROTEIN RP"/>
    <property type="match status" value="1"/>
</dbReference>
<comment type="caution">
    <text evidence="16">The sequence shown here is derived from an EMBL/GenBank/DDBJ whole genome shotgun (WGS) entry which is preliminary data.</text>
</comment>
<evidence type="ECO:0000259" key="15">
    <source>
        <dbReference type="Pfam" id="PF12061"/>
    </source>
</evidence>
<evidence type="ECO:0008006" key="18">
    <source>
        <dbReference type="Google" id="ProtNLM"/>
    </source>
</evidence>
<feature type="domain" description="NB-ARC" evidence="14">
    <location>
        <begin position="392"/>
        <end position="454"/>
    </location>
</feature>
<evidence type="ECO:0000256" key="9">
    <source>
        <dbReference type="ARBA" id="ARBA00022741"/>
    </source>
</evidence>
<evidence type="ECO:0000313" key="16">
    <source>
        <dbReference type="EMBL" id="MCD9637691.1"/>
    </source>
</evidence>
<keyword evidence="17" id="KW-1185">Reference proteome</keyword>
<dbReference type="InterPro" id="IPR044974">
    <property type="entry name" value="Disease_R_plants"/>
</dbReference>
<keyword evidence="8" id="KW-0677">Repeat</keyword>
<evidence type="ECO:0000256" key="12">
    <source>
        <dbReference type="ARBA" id="ARBA00023054"/>
    </source>
</evidence>
<evidence type="ECO:0000256" key="1">
    <source>
        <dbReference type="ARBA" id="ARBA00002074"/>
    </source>
</evidence>
<dbReference type="InterPro" id="IPR002182">
    <property type="entry name" value="NB-ARC"/>
</dbReference>
<dbReference type="SUPFAM" id="SSF52540">
    <property type="entry name" value="P-loop containing nucleoside triphosphate hydrolases"/>
    <property type="match status" value="1"/>
</dbReference>
<dbReference type="CDD" id="cd14798">
    <property type="entry name" value="RX-CC_like"/>
    <property type="match status" value="1"/>
</dbReference>
<evidence type="ECO:0000256" key="7">
    <source>
        <dbReference type="ARBA" id="ARBA00022667"/>
    </source>
</evidence>
<proteinExistence type="inferred from homology"/>
<feature type="domain" description="Late blight resistance protein R1A-like N-terminal" evidence="15">
    <location>
        <begin position="2"/>
        <end position="190"/>
    </location>
</feature>
<evidence type="ECO:0000256" key="5">
    <source>
        <dbReference type="ARBA" id="ARBA00022490"/>
    </source>
</evidence>
<keyword evidence="7" id="KW-0381">Hypersensitive response</keyword>
<comment type="similarity">
    <text evidence="4">Belongs to the disease resistance NB-LRR family.</text>
</comment>
<evidence type="ECO:0000256" key="8">
    <source>
        <dbReference type="ARBA" id="ARBA00022737"/>
    </source>
</evidence>
<name>A0ABS8US54_DATST</name>
<keyword evidence="10" id="KW-0611">Plant defense</keyword>
<reference evidence="16 17" key="1">
    <citation type="journal article" date="2021" name="BMC Genomics">
        <title>Datura genome reveals duplications of psychoactive alkaloid biosynthetic genes and high mutation rate following tissue culture.</title>
        <authorList>
            <person name="Rajewski A."/>
            <person name="Carter-House D."/>
            <person name="Stajich J."/>
            <person name="Litt A."/>
        </authorList>
    </citation>
    <scope>NUCLEOTIDE SEQUENCE [LARGE SCALE GENOMIC DNA]</scope>
    <source>
        <strain evidence="16">AR-01</strain>
    </source>
</reference>
<dbReference type="Pfam" id="PF12061">
    <property type="entry name" value="NB-LRR"/>
    <property type="match status" value="1"/>
</dbReference>
<evidence type="ECO:0000259" key="14">
    <source>
        <dbReference type="Pfam" id="PF00931"/>
    </source>
</evidence>
<keyword evidence="5" id="KW-0963">Cytoplasm</keyword>
<dbReference type="Proteomes" id="UP000823775">
    <property type="component" value="Unassembled WGS sequence"/>
</dbReference>
<keyword evidence="11" id="KW-0067">ATP-binding</keyword>
<keyword evidence="13" id="KW-0472">Membrane</keyword>
<evidence type="ECO:0000256" key="2">
    <source>
        <dbReference type="ARBA" id="ARBA00004170"/>
    </source>
</evidence>
<gene>
    <name evidence="16" type="ORF">HAX54_021128</name>
</gene>
<evidence type="ECO:0000256" key="3">
    <source>
        <dbReference type="ARBA" id="ARBA00004496"/>
    </source>
</evidence>
<dbReference type="Gene3D" id="3.40.50.300">
    <property type="entry name" value="P-loop containing nucleotide triphosphate hydrolases"/>
    <property type="match status" value="2"/>
</dbReference>
<keyword evidence="9" id="KW-0547">Nucleotide-binding</keyword>
<dbReference type="Pfam" id="PF00931">
    <property type="entry name" value="NB-ARC"/>
    <property type="match status" value="1"/>
</dbReference>
<keyword evidence="12" id="KW-0175">Coiled coil</keyword>
<dbReference type="InterPro" id="IPR027417">
    <property type="entry name" value="P-loop_NTPase"/>
</dbReference>
<comment type="subcellular location">
    <subcellularLocation>
        <location evidence="3">Cytoplasm</location>
    </subcellularLocation>
    <subcellularLocation>
        <location evidence="2">Membrane</location>
        <topology evidence="2">Peripheral membrane protein</topology>
    </subcellularLocation>
</comment>
<dbReference type="PANTHER" id="PTHR23155:SF1152">
    <property type="entry name" value="AAA+ ATPASE DOMAIN-CONTAINING PROTEIN"/>
    <property type="match status" value="1"/>
</dbReference>
<evidence type="ECO:0000313" key="17">
    <source>
        <dbReference type="Proteomes" id="UP000823775"/>
    </source>
</evidence>
<dbReference type="InterPro" id="IPR038005">
    <property type="entry name" value="RX-like_CC"/>
</dbReference>
<evidence type="ECO:0000256" key="13">
    <source>
        <dbReference type="ARBA" id="ARBA00023136"/>
    </source>
</evidence>
<evidence type="ECO:0000256" key="10">
    <source>
        <dbReference type="ARBA" id="ARBA00022821"/>
    </source>
</evidence>
<comment type="function">
    <text evidence="1">Confers resistance to late blight (Phytophthora infestans) races carrying the avirulence gene Avr1. Resistance proteins guard the plant against pathogens that contain an appropriate avirulence protein via an indirect interaction with this avirulence protein. That triggers a defense system including the hypersensitive response, which restricts the pathogen growth.</text>
</comment>
<dbReference type="InterPro" id="IPR021929">
    <property type="entry name" value="R1A-like_N"/>
</dbReference>
<sequence>MVGHAAMDAWLYFPAIDGNKDLASDEMDVLDLLQRRIRPIQPCVRNIYIDVLQALKSEQSGWDRSIQIEYIADCEVGFVETLIHCLSELPIIGKHKDTSSLKDQKAILHEMLNLLSANLISLPMKDHKCHLQDIDAAIMDVGLLVYSLYRSMEEKEDIAVGELNHVPVLDFSGTVQSIQAVTYLITRKSFLSLLPRIDGLGSIDIVLDNLKEFLSRYSYSLASIKSQLETIQKELEHFQKQHDGFLYFPMQVIAKVYEVEYTVVGCINRDIPEWCLVRWIGDIMEETTLLMREVTEIHEKKVSDLVLDNTIDVASVNTSQFARITSMREEMVGFQEVMDKLRRLLIRGSPELDVISIVGMAGLGKTTVANKLFLDQLVVSRFDVRAQCCVSQRYLILVDDVWETFAWDDLKPCFCDANNGSRIILTTRLGDVASHAKLVSDPHFLRLFTPEESWIY</sequence>
<protein>
    <recommendedName>
        <fullName evidence="18">NB-ARC domain-containing protein</fullName>
    </recommendedName>
</protein>
<evidence type="ECO:0000256" key="6">
    <source>
        <dbReference type="ARBA" id="ARBA00022614"/>
    </source>
</evidence>
<organism evidence="16 17">
    <name type="scientific">Datura stramonium</name>
    <name type="common">Jimsonweed</name>
    <name type="synonym">Common thornapple</name>
    <dbReference type="NCBI Taxonomy" id="4076"/>
    <lineage>
        <taxon>Eukaryota</taxon>
        <taxon>Viridiplantae</taxon>
        <taxon>Streptophyta</taxon>
        <taxon>Embryophyta</taxon>
        <taxon>Tracheophyta</taxon>
        <taxon>Spermatophyta</taxon>
        <taxon>Magnoliopsida</taxon>
        <taxon>eudicotyledons</taxon>
        <taxon>Gunneridae</taxon>
        <taxon>Pentapetalae</taxon>
        <taxon>asterids</taxon>
        <taxon>lamiids</taxon>
        <taxon>Solanales</taxon>
        <taxon>Solanaceae</taxon>
        <taxon>Solanoideae</taxon>
        <taxon>Datureae</taxon>
        <taxon>Datura</taxon>
    </lineage>
</organism>
<dbReference type="EMBL" id="JACEIK010002540">
    <property type="protein sequence ID" value="MCD9637691.1"/>
    <property type="molecule type" value="Genomic_DNA"/>
</dbReference>
<keyword evidence="6" id="KW-0433">Leucine-rich repeat</keyword>
<evidence type="ECO:0000256" key="11">
    <source>
        <dbReference type="ARBA" id="ARBA00022840"/>
    </source>
</evidence>
<accession>A0ABS8US54</accession>
<evidence type="ECO:0000256" key="4">
    <source>
        <dbReference type="ARBA" id="ARBA00008894"/>
    </source>
</evidence>